<dbReference type="InterPro" id="IPR003591">
    <property type="entry name" value="Leu-rich_rpt_typical-subtyp"/>
</dbReference>
<evidence type="ECO:0000256" key="2">
    <source>
        <dbReference type="ARBA" id="ARBA00022737"/>
    </source>
</evidence>
<evidence type="ECO:0000256" key="6">
    <source>
        <dbReference type="ARBA" id="ARBA00032455"/>
    </source>
</evidence>
<dbReference type="InterPro" id="IPR050216">
    <property type="entry name" value="LRR_domain-containing"/>
</dbReference>
<dbReference type="Proteomes" id="UP000694565">
    <property type="component" value="Unplaced"/>
</dbReference>
<reference evidence="7" key="2">
    <citation type="submission" date="2025-09" db="UniProtKB">
        <authorList>
            <consortium name="Ensembl"/>
        </authorList>
    </citation>
    <scope>IDENTIFICATION</scope>
</reference>
<evidence type="ECO:0000256" key="3">
    <source>
        <dbReference type="ARBA" id="ARBA00023907"/>
    </source>
</evidence>
<organism evidence="7 8">
    <name type="scientific">Cyclopterus lumpus</name>
    <name type="common">Lumpsucker</name>
    <dbReference type="NCBI Taxonomy" id="8103"/>
    <lineage>
        <taxon>Eukaryota</taxon>
        <taxon>Metazoa</taxon>
        <taxon>Chordata</taxon>
        <taxon>Craniata</taxon>
        <taxon>Vertebrata</taxon>
        <taxon>Euteleostomi</taxon>
        <taxon>Actinopterygii</taxon>
        <taxon>Neopterygii</taxon>
        <taxon>Teleostei</taxon>
        <taxon>Neoteleostei</taxon>
        <taxon>Acanthomorphata</taxon>
        <taxon>Eupercaria</taxon>
        <taxon>Perciformes</taxon>
        <taxon>Cottioidei</taxon>
        <taxon>Cottales</taxon>
        <taxon>Cyclopteridae</taxon>
        <taxon>Cyclopterus</taxon>
    </lineage>
</organism>
<dbReference type="AlphaFoldDB" id="A0A8C2WM21"/>
<evidence type="ECO:0000313" key="7">
    <source>
        <dbReference type="Ensembl" id="ENSCLMP00005004681.1"/>
    </source>
</evidence>
<dbReference type="PANTHER" id="PTHR48051">
    <property type="match status" value="1"/>
</dbReference>
<dbReference type="GO" id="GO:0005737">
    <property type="term" value="C:cytoplasm"/>
    <property type="evidence" value="ECO:0007669"/>
    <property type="project" value="TreeGrafter"/>
</dbReference>
<accession>A0A8C2WM21</accession>
<dbReference type="Pfam" id="PF13855">
    <property type="entry name" value="LRR_8"/>
    <property type="match status" value="1"/>
</dbReference>
<keyword evidence="8" id="KW-1185">Reference proteome</keyword>
<evidence type="ECO:0000313" key="8">
    <source>
        <dbReference type="Proteomes" id="UP000694565"/>
    </source>
</evidence>
<keyword evidence="2" id="KW-0677">Repeat</keyword>
<proteinExistence type="predicted"/>
<evidence type="ECO:0000256" key="5">
    <source>
        <dbReference type="ARBA" id="ARBA00029998"/>
    </source>
</evidence>
<dbReference type="InterPro" id="IPR001611">
    <property type="entry name" value="Leu-rich_rpt"/>
</dbReference>
<keyword evidence="1" id="KW-0433">Leucine-rich repeat</keyword>
<dbReference type="Gene3D" id="3.80.10.10">
    <property type="entry name" value="Ribonuclease Inhibitor"/>
    <property type="match status" value="2"/>
</dbReference>
<evidence type="ECO:0000256" key="1">
    <source>
        <dbReference type="ARBA" id="ARBA00022614"/>
    </source>
</evidence>
<name>A0A8C2WM21_CYCLU</name>
<evidence type="ECO:0000256" key="4">
    <source>
        <dbReference type="ARBA" id="ARBA00029588"/>
    </source>
</evidence>
<dbReference type="PANTHER" id="PTHR48051:SF54">
    <property type="entry name" value="LEUCINE-RICH REPEAT-CONTAINING PROTEIN"/>
    <property type="match status" value="1"/>
</dbReference>
<protein>
    <recommendedName>
        <fullName evidence="3">Leucine-rich repeat protein SHOC-2</fullName>
    </recommendedName>
    <alternativeName>
        <fullName evidence="6">Protein soc-2 homolog</fullName>
    </alternativeName>
    <alternativeName>
        <fullName evidence="4 5">protein Sur-8 homolog</fullName>
    </alternativeName>
</protein>
<dbReference type="SMART" id="SM00369">
    <property type="entry name" value="LRR_TYP"/>
    <property type="match status" value="5"/>
</dbReference>
<dbReference type="SMART" id="SM00364">
    <property type="entry name" value="LRR_BAC"/>
    <property type="match status" value="3"/>
</dbReference>
<sequence length="351" mass="39919">EMTESVLTALYGNATSLNLTCKKLKAVPTCVSTIANLSVLLLNNNSIGGLPAKLRALRHLAELNLGNNALNEVPAVLGHLESLKKLYLFSNQITAVPPDVMGGLSRLRHLSVLDNKLEEVPVELGHLTELTEINLTCNNLSWLPPQLYQCKDLTKLHVARNKLTRLPEVVQWVSYITKTLTLHFRELGHWQNSKSWTWLETSCETNMELQLHCMTRDNYSVQFHLLPLRKLYYEGNRFVRCEPMSSVQDVEVLTLKELAARFVLQEDRKQSSLVHMMLPHYPTLTALLDNCSCCAFCQKPFLGTWLECVHFINLKKDMKMKSSRTIPVRALLCSHKCFNMAGYSYYGVATR</sequence>
<dbReference type="Ensembl" id="ENSCLMT00005005033.1">
    <property type="protein sequence ID" value="ENSCLMP00005004681.1"/>
    <property type="gene ID" value="ENSCLMG00005002564.1"/>
</dbReference>
<dbReference type="InterPro" id="IPR032675">
    <property type="entry name" value="LRR_dom_sf"/>
</dbReference>
<dbReference type="SUPFAM" id="SSF52058">
    <property type="entry name" value="L domain-like"/>
    <property type="match status" value="1"/>
</dbReference>
<reference evidence="7" key="1">
    <citation type="submission" date="2025-08" db="UniProtKB">
        <authorList>
            <consortium name="Ensembl"/>
        </authorList>
    </citation>
    <scope>IDENTIFICATION</scope>
</reference>
<dbReference type="GeneTree" id="ENSGT00940000161019"/>